<feature type="compositionally biased region" description="Acidic residues" evidence="1">
    <location>
        <begin position="12"/>
        <end position="22"/>
    </location>
</feature>
<comment type="caution">
    <text evidence="3">The sequence shown here is derived from an EMBL/GenBank/DDBJ whole genome shotgun (WGS) entry which is preliminary data.</text>
</comment>
<sequence>MTSPEAGTTGVEDQDTDRDDDERWQRFATETTDPEDTEPEAPPRRVTRWAGHAARILRHEWTLAALGSLALAVFMTWPAAADPAHTIPQDLGDPLLITYVLAWTGHALWNDPSGIWDTSSFWPAVDSYAFTDTFLGYAPAALIGSGHEAALIRYNVLFILAFALAFLGCYALLRQLGARVAGSVVGAAAFAYAPWKLAQAGHLQVLSVGGIVLALAMLARGHGWSLRYGYRRNRTRWGWVLGGWLVAAWQVSIGFGMGVPFAYLLAGIGIVAVVCWAVSGFPRVPWRIVAADAGGGLVFAAVGLLLAIPYFRVIEAHPEAVRTLDYVDVFSPTWSSFLIAPGESALWGEAHAPARAEMVAPVETSLLVGFTLLSLAVVGLVWSVWTRRQRWYLAAGTFVSVALAMGTNFIDDGTWAYALLFEYLPGFDGLRTPGRLVLYTTILLAILAAGTLTHLADRLDGYANEDRVDPRWTVTAPVPLRLAVLLPVLLVLAEGMGVGKTARPEPPPVALSELADPILVLPSDGWNDTTVQYWSVDGFPQITNGTAAFTPTSQQEIRDDALSFPAPLSVAALREQGIRTVVIVRDRVDGTPWQNALNTATQDPTVTVTDLGAVVVFAL</sequence>
<feature type="transmembrane region" description="Helical" evidence="2">
    <location>
        <begin position="436"/>
        <end position="457"/>
    </location>
</feature>
<keyword evidence="2" id="KW-1133">Transmembrane helix</keyword>
<feature type="transmembrane region" description="Helical" evidence="2">
    <location>
        <begin position="478"/>
        <end position="498"/>
    </location>
</feature>
<feature type="transmembrane region" description="Helical" evidence="2">
    <location>
        <begin position="237"/>
        <end position="255"/>
    </location>
</feature>
<evidence type="ECO:0000256" key="1">
    <source>
        <dbReference type="SAM" id="MobiDB-lite"/>
    </source>
</evidence>
<evidence type="ECO:0000313" key="4">
    <source>
        <dbReference type="Proteomes" id="UP000321617"/>
    </source>
</evidence>
<feature type="transmembrane region" description="Helical" evidence="2">
    <location>
        <begin position="152"/>
        <end position="173"/>
    </location>
</feature>
<evidence type="ECO:0008006" key="5">
    <source>
        <dbReference type="Google" id="ProtNLM"/>
    </source>
</evidence>
<evidence type="ECO:0000313" key="3">
    <source>
        <dbReference type="EMBL" id="TWJ11605.1"/>
    </source>
</evidence>
<keyword evidence="2" id="KW-0472">Membrane</keyword>
<dbReference type="EMBL" id="VLLL01000006">
    <property type="protein sequence ID" value="TWJ11605.1"/>
    <property type="molecule type" value="Genomic_DNA"/>
</dbReference>
<feature type="transmembrane region" description="Helical" evidence="2">
    <location>
        <begin position="203"/>
        <end position="225"/>
    </location>
</feature>
<evidence type="ECO:0000256" key="2">
    <source>
        <dbReference type="SAM" id="Phobius"/>
    </source>
</evidence>
<dbReference type="Proteomes" id="UP000321617">
    <property type="component" value="Unassembled WGS sequence"/>
</dbReference>
<feature type="transmembrane region" description="Helical" evidence="2">
    <location>
        <begin position="61"/>
        <end position="80"/>
    </location>
</feature>
<name>A0A562V182_9ACTN</name>
<organism evidence="3 4">
    <name type="scientific">Stackebrandtia albiflava</name>
    <dbReference type="NCBI Taxonomy" id="406432"/>
    <lineage>
        <taxon>Bacteria</taxon>
        <taxon>Bacillati</taxon>
        <taxon>Actinomycetota</taxon>
        <taxon>Actinomycetes</taxon>
        <taxon>Glycomycetales</taxon>
        <taxon>Glycomycetaceae</taxon>
        <taxon>Stackebrandtia</taxon>
    </lineage>
</organism>
<keyword evidence="2" id="KW-0812">Transmembrane</keyword>
<dbReference type="AlphaFoldDB" id="A0A562V182"/>
<protein>
    <recommendedName>
        <fullName evidence="5">4-amino-4-deoxy-L-arabinose transferase-like glycosyltransferase</fullName>
    </recommendedName>
</protein>
<keyword evidence="4" id="KW-1185">Reference proteome</keyword>
<feature type="region of interest" description="Disordered" evidence="1">
    <location>
        <begin position="1"/>
        <end position="44"/>
    </location>
</feature>
<feature type="transmembrane region" description="Helical" evidence="2">
    <location>
        <begin position="288"/>
        <end position="311"/>
    </location>
</feature>
<accession>A0A562V182</accession>
<gene>
    <name evidence="3" type="ORF">LX16_2331</name>
</gene>
<dbReference type="OrthoDB" id="3277912at2"/>
<feature type="transmembrane region" description="Helical" evidence="2">
    <location>
        <begin position="180"/>
        <end position="197"/>
    </location>
</feature>
<feature type="transmembrane region" description="Helical" evidence="2">
    <location>
        <begin position="261"/>
        <end position="281"/>
    </location>
</feature>
<feature type="transmembrane region" description="Helical" evidence="2">
    <location>
        <begin position="392"/>
        <end position="410"/>
    </location>
</feature>
<feature type="transmembrane region" description="Helical" evidence="2">
    <location>
        <begin position="366"/>
        <end position="385"/>
    </location>
</feature>
<reference evidence="3 4" key="1">
    <citation type="journal article" date="2013" name="Stand. Genomic Sci.">
        <title>Genomic Encyclopedia of Type Strains, Phase I: The one thousand microbial genomes (KMG-I) project.</title>
        <authorList>
            <person name="Kyrpides N.C."/>
            <person name="Woyke T."/>
            <person name="Eisen J.A."/>
            <person name="Garrity G."/>
            <person name="Lilburn T.G."/>
            <person name="Beck B.J."/>
            <person name="Whitman W.B."/>
            <person name="Hugenholtz P."/>
            <person name="Klenk H.P."/>
        </authorList>
    </citation>
    <scope>NUCLEOTIDE SEQUENCE [LARGE SCALE GENOMIC DNA]</scope>
    <source>
        <strain evidence="3 4">DSM 45044</strain>
    </source>
</reference>
<proteinExistence type="predicted"/>
<dbReference type="RefSeq" id="WP_147137946.1">
    <property type="nucleotide sequence ID" value="NZ_BAABIJ010000002.1"/>
</dbReference>